<evidence type="ECO:0000313" key="3">
    <source>
        <dbReference type="Proteomes" id="UP001432027"/>
    </source>
</evidence>
<feature type="non-terminal residue" evidence="2">
    <location>
        <position position="110"/>
    </location>
</feature>
<sequence length="110" mass="10424">MLLQLLPLPAIFCGLAAAADSAAGGIPALNGNLGLTGAGYGDAYGGTIKDGVYGVGGRAGGQLGLSGLLGMGKKLNQDFGFVPFASLNVPGGPGPAPAATTAAPAPAQTT</sequence>
<dbReference type="Proteomes" id="UP001432027">
    <property type="component" value="Unassembled WGS sequence"/>
</dbReference>
<organism evidence="2 3">
    <name type="scientific">Pristionchus entomophagus</name>
    <dbReference type="NCBI Taxonomy" id="358040"/>
    <lineage>
        <taxon>Eukaryota</taxon>
        <taxon>Metazoa</taxon>
        <taxon>Ecdysozoa</taxon>
        <taxon>Nematoda</taxon>
        <taxon>Chromadorea</taxon>
        <taxon>Rhabditida</taxon>
        <taxon>Rhabditina</taxon>
        <taxon>Diplogasteromorpha</taxon>
        <taxon>Diplogasteroidea</taxon>
        <taxon>Neodiplogasteridae</taxon>
        <taxon>Pristionchus</taxon>
    </lineage>
</organism>
<proteinExistence type="predicted"/>
<dbReference type="EMBL" id="BTSX01000002">
    <property type="protein sequence ID" value="GMS85690.1"/>
    <property type="molecule type" value="Genomic_DNA"/>
</dbReference>
<feature type="chain" id="PRO_5043842872" evidence="1">
    <location>
        <begin position="19"/>
        <end position="110"/>
    </location>
</feature>
<accession>A0AAV5SSP5</accession>
<gene>
    <name evidence="2" type="ORF">PENTCL1PPCAC_7865</name>
</gene>
<comment type="caution">
    <text evidence="2">The sequence shown here is derived from an EMBL/GenBank/DDBJ whole genome shotgun (WGS) entry which is preliminary data.</text>
</comment>
<feature type="signal peptide" evidence="1">
    <location>
        <begin position="1"/>
        <end position="18"/>
    </location>
</feature>
<keyword evidence="1" id="KW-0732">Signal</keyword>
<dbReference type="AlphaFoldDB" id="A0AAV5SSP5"/>
<keyword evidence="3" id="KW-1185">Reference proteome</keyword>
<protein>
    <submittedName>
        <fullName evidence="2">Uncharacterized protein</fullName>
    </submittedName>
</protein>
<reference evidence="2" key="1">
    <citation type="submission" date="2023-10" db="EMBL/GenBank/DDBJ databases">
        <title>Genome assembly of Pristionchus species.</title>
        <authorList>
            <person name="Yoshida K."/>
            <person name="Sommer R.J."/>
        </authorList>
    </citation>
    <scope>NUCLEOTIDE SEQUENCE</scope>
    <source>
        <strain evidence="2">RS0144</strain>
    </source>
</reference>
<evidence type="ECO:0000313" key="2">
    <source>
        <dbReference type="EMBL" id="GMS85690.1"/>
    </source>
</evidence>
<evidence type="ECO:0000256" key="1">
    <source>
        <dbReference type="SAM" id="SignalP"/>
    </source>
</evidence>
<name>A0AAV5SSP5_9BILA</name>